<feature type="compositionally biased region" description="Basic and acidic residues" evidence="1">
    <location>
        <begin position="82"/>
        <end position="103"/>
    </location>
</feature>
<feature type="signal peptide" evidence="2">
    <location>
        <begin position="1"/>
        <end position="16"/>
    </location>
</feature>
<gene>
    <name evidence="3" type="ORF">GCK32_012156</name>
</gene>
<dbReference type="EMBL" id="WIXE01019002">
    <property type="protein sequence ID" value="KAK5970429.1"/>
    <property type="molecule type" value="Genomic_DNA"/>
</dbReference>
<name>A0AAN8IZF0_TRICO</name>
<proteinExistence type="predicted"/>
<dbReference type="Proteomes" id="UP001331761">
    <property type="component" value="Unassembled WGS sequence"/>
</dbReference>
<sequence>MRCFIVLVAYLTSAVAVVVDCDTVKCSQDPAVDSWNDMLTKRGVMKDKGRMGAVANDIQGFASPHESCYEQKLDSNNQGTITEREYGNGSSRYEDSHIREQSKTTDTAWTPMGTLAAGSFISHEIVVSEELPADHSKLCEIINTVLEL</sequence>
<dbReference type="AlphaFoldDB" id="A0AAN8IZF0"/>
<keyword evidence="4" id="KW-1185">Reference proteome</keyword>
<accession>A0AAN8IZF0</accession>
<feature type="chain" id="PRO_5043004180" evidence="2">
    <location>
        <begin position="17"/>
        <end position="148"/>
    </location>
</feature>
<evidence type="ECO:0000256" key="2">
    <source>
        <dbReference type="SAM" id="SignalP"/>
    </source>
</evidence>
<evidence type="ECO:0000256" key="1">
    <source>
        <dbReference type="SAM" id="MobiDB-lite"/>
    </source>
</evidence>
<reference evidence="3 4" key="1">
    <citation type="submission" date="2019-10" db="EMBL/GenBank/DDBJ databases">
        <title>Assembly and Annotation for the nematode Trichostrongylus colubriformis.</title>
        <authorList>
            <person name="Martin J."/>
        </authorList>
    </citation>
    <scope>NUCLEOTIDE SEQUENCE [LARGE SCALE GENOMIC DNA]</scope>
    <source>
        <strain evidence="3">G859</strain>
        <tissue evidence="3">Whole worm</tissue>
    </source>
</reference>
<organism evidence="3 4">
    <name type="scientific">Trichostrongylus colubriformis</name>
    <name type="common">Black scour worm</name>
    <dbReference type="NCBI Taxonomy" id="6319"/>
    <lineage>
        <taxon>Eukaryota</taxon>
        <taxon>Metazoa</taxon>
        <taxon>Ecdysozoa</taxon>
        <taxon>Nematoda</taxon>
        <taxon>Chromadorea</taxon>
        <taxon>Rhabditida</taxon>
        <taxon>Rhabditina</taxon>
        <taxon>Rhabditomorpha</taxon>
        <taxon>Strongyloidea</taxon>
        <taxon>Trichostrongylidae</taxon>
        <taxon>Trichostrongylus</taxon>
    </lineage>
</organism>
<evidence type="ECO:0000313" key="3">
    <source>
        <dbReference type="EMBL" id="KAK5970429.1"/>
    </source>
</evidence>
<protein>
    <submittedName>
        <fullName evidence="3">Uncharacterized protein</fullName>
    </submittedName>
</protein>
<keyword evidence="2" id="KW-0732">Signal</keyword>
<feature type="region of interest" description="Disordered" evidence="1">
    <location>
        <begin position="79"/>
        <end position="105"/>
    </location>
</feature>
<evidence type="ECO:0000313" key="4">
    <source>
        <dbReference type="Proteomes" id="UP001331761"/>
    </source>
</evidence>
<comment type="caution">
    <text evidence="3">The sequence shown here is derived from an EMBL/GenBank/DDBJ whole genome shotgun (WGS) entry which is preliminary data.</text>
</comment>